<organism evidence="1 2">
    <name type="scientific">Phocaeicola dorei CL03T12C01</name>
    <dbReference type="NCBI Taxonomy" id="997877"/>
    <lineage>
        <taxon>Bacteria</taxon>
        <taxon>Pseudomonadati</taxon>
        <taxon>Bacteroidota</taxon>
        <taxon>Bacteroidia</taxon>
        <taxon>Bacteroidales</taxon>
        <taxon>Bacteroidaceae</taxon>
        <taxon>Phocaeicola</taxon>
    </lineage>
</organism>
<dbReference type="Proteomes" id="UP000004019">
    <property type="component" value="Unassembled WGS sequence"/>
</dbReference>
<proteinExistence type="predicted"/>
<name>I9FL19_9BACT</name>
<gene>
    <name evidence="1" type="ORF">HMPREF1065_03624</name>
</gene>
<evidence type="ECO:0000313" key="1">
    <source>
        <dbReference type="EMBL" id="EIY34219.1"/>
    </source>
</evidence>
<evidence type="ECO:0000313" key="2">
    <source>
        <dbReference type="Proteomes" id="UP000004019"/>
    </source>
</evidence>
<comment type="caution">
    <text evidence="1">The sequence shown here is derived from an EMBL/GenBank/DDBJ whole genome shotgun (WGS) entry which is preliminary data.</text>
</comment>
<dbReference type="AlphaFoldDB" id="I9FL19"/>
<accession>I9FL19</accession>
<reference evidence="1 2" key="1">
    <citation type="submission" date="2012-02" db="EMBL/GenBank/DDBJ databases">
        <title>The Genome Sequence of Bacteroides dorei CL03T12C01.</title>
        <authorList>
            <consortium name="The Broad Institute Genome Sequencing Platform"/>
            <person name="Earl A."/>
            <person name="Ward D."/>
            <person name="Feldgarden M."/>
            <person name="Gevers D."/>
            <person name="Zitomersky N.L."/>
            <person name="Coyne M.J."/>
            <person name="Comstock L.E."/>
            <person name="Young S.K."/>
            <person name="Zeng Q."/>
            <person name="Gargeya S."/>
            <person name="Fitzgerald M."/>
            <person name="Haas B."/>
            <person name="Abouelleil A."/>
            <person name="Alvarado L."/>
            <person name="Arachchi H.M."/>
            <person name="Berlin A."/>
            <person name="Chapman S.B."/>
            <person name="Gearin G."/>
            <person name="Goldberg J."/>
            <person name="Griggs A."/>
            <person name="Gujja S."/>
            <person name="Hansen M."/>
            <person name="Heiman D."/>
            <person name="Howarth C."/>
            <person name="Larimer J."/>
            <person name="Lui A."/>
            <person name="MacDonald P.J.P."/>
            <person name="McCowen C."/>
            <person name="Montmayeur A."/>
            <person name="Murphy C."/>
            <person name="Neiman D."/>
            <person name="Pearson M."/>
            <person name="Priest M."/>
            <person name="Roberts A."/>
            <person name="Saif S."/>
            <person name="Shea T."/>
            <person name="Sisk P."/>
            <person name="Stolte C."/>
            <person name="Sykes S."/>
            <person name="Wortman J."/>
            <person name="Nusbaum C."/>
            <person name="Birren B."/>
        </authorList>
    </citation>
    <scope>NUCLEOTIDE SEQUENCE [LARGE SCALE GENOMIC DNA]</scope>
    <source>
        <strain evidence="1 2">CL03T12C01</strain>
    </source>
</reference>
<dbReference type="EMBL" id="AGXI01000030">
    <property type="protein sequence ID" value="EIY34219.1"/>
    <property type="molecule type" value="Genomic_DNA"/>
</dbReference>
<dbReference type="HOGENOM" id="CLU_2582319_0_0_10"/>
<sequence>MLIVFVSIKQIYSRIFYSKNNLPDLNIRLDIRTSNYSHFCRTKRLQYNIYYFYTKDVGSLLINESLIIYDTKHKKFIINY</sequence>
<protein>
    <submittedName>
        <fullName evidence="1">Uncharacterized protein</fullName>
    </submittedName>
</protein>